<proteinExistence type="predicted"/>
<reference evidence="2" key="1">
    <citation type="submission" date="2021-04" db="EMBL/GenBank/DDBJ databases">
        <authorList>
            <person name="Yoon J."/>
        </authorList>
    </citation>
    <scope>NUCLEOTIDE SEQUENCE</scope>
    <source>
        <strain evidence="2">KMU-90</strain>
    </source>
</reference>
<accession>A0A8J7WCQ3</accession>
<protein>
    <submittedName>
        <fullName evidence="2">Uncharacterized protein</fullName>
    </submittedName>
</protein>
<feature type="signal peptide" evidence="1">
    <location>
        <begin position="1"/>
        <end position="20"/>
    </location>
</feature>
<keyword evidence="3" id="KW-1185">Reference proteome</keyword>
<dbReference type="EMBL" id="JAGTUU010000001">
    <property type="protein sequence ID" value="MBS0122963.1"/>
    <property type="molecule type" value="Genomic_DNA"/>
</dbReference>
<name>A0A8J7WCQ3_9RHOB</name>
<organism evidence="2 3">
    <name type="scientific">Thetidibacter halocola</name>
    <dbReference type="NCBI Taxonomy" id="2827239"/>
    <lineage>
        <taxon>Bacteria</taxon>
        <taxon>Pseudomonadati</taxon>
        <taxon>Pseudomonadota</taxon>
        <taxon>Alphaproteobacteria</taxon>
        <taxon>Rhodobacterales</taxon>
        <taxon>Roseobacteraceae</taxon>
        <taxon>Thetidibacter</taxon>
    </lineage>
</organism>
<dbReference type="Proteomes" id="UP000681356">
    <property type="component" value="Unassembled WGS sequence"/>
</dbReference>
<comment type="caution">
    <text evidence="2">The sequence shown here is derived from an EMBL/GenBank/DDBJ whole genome shotgun (WGS) entry which is preliminary data.</text>
</comment>
<dbReference type="RefSeq" id="WP_212534929.1">
    <property type="nucleotide sequence ID" value="NZ_JAGTUU010000001.1"/>
</dbReference>
<gene>
    <name evidence="2" type="ORF">KB874_02360</name>
</gene>
<evidence type="ECO:0000256" key="1">
    <source>
        <dbReference type="SAM" id="SignalP"/>
    </source>
</evidence>
<dbReference type="AlphaFoldDB" id="A0A8J7WCQ3"/>
<evidence type="ECO:0000313" key="2">
    <source>
        <dbReference type="EMBL" id="MBS0122963.1"/>
    </source>
</evidence>
<evidence type="ECO:0000313" key="3">
    <source>
        <dbReference type="Proteomes" id="UP000681356"/>
    </source>
</evidence>
<keyword evidence="1" id="KW-0732">Signal</keyword>
<feature type="chain" id="PRO_5035227089" evidence="1">
    <location>
        <begin position="21"/>
        <end position="129"/>
    </location>
</feature>
<sequence>MRTDVLATLVILALVAPAIAASDAMTATQRAKARAFDATGEVGCAQEVGQSLGTCRAAVARADGSAAVVVTFANGFSRTLIFSDRAFLRGNATMSGVGTDTEWHLSDGIYHVRVDDQRFELSEALVFGK</sequence>